<keyword evidence="2" id="KW-1003">Cell membrane</keyword>
<dbReference type="PANTHER" id="PTHR30086">
    <property type="entry name" value="ARGININE EXPORTER PROTEIN ARGO"/>
    <property type="match status" value="1"/>
</dbReference>
<dbReference type="Pfam" id="PF01810">
    <property type="entry name" value="LysE"/>
    <property type="match status" value="1"/>
</dbReference>
<dbReference type="STRING" id="1508389.SAMN05444003_0385"/>
<comment type="subcellular location">
    <subcellularLocation>
        <location evidence="1">Cell membrane</location>
        <topology evidence="1">Multi-pass membrane protein</topology>
    </subcellularLocation>
</comment>
<evidence type="ECO:0000313" key="7">
    <source>
        <dbReference type="EMBL" id="SHG66416.1"/>
    </source>
</evidence>
<keyword evidence="5 6" id="KW-0472">Membrane</keyword>
<evidence type="ECO:0000256" key="2">
    <source>
        <dbReference type="ARBA" id="ARBA00022475"/>
    </source>
</evidence>
<dbReference type="GO" id="GO:0015171">
    <property type="term" value="F:amino acid transmembrane transporter activity"/>
    <property type="evidence" value="ECO:0007669"/>
    <property type="project" value="TreeGrafter"/>
</dbReference>
<evidence type="ECO:0000256" key="3">
    <source>
        <dbReference type="ARBA" id="ARBA00022692"/>
    </source>
</evidence>
<dbReference type="PANTHER" id="PTHR30086:SF19">
    <property type="entry name" value="THREONINE EFFLUX PROTEIN"/>
    <property type="match status" value="1"/>
</dbReference>
<dbReference type="Proteomes" id="UP000184074">
    <property type="component" value="Unassembled WGS sequence"/>
</dbReference>
<dbReference type="InterPro" id="IPR001123">
    <property type="entry name" value="LeuE-type"/>
</dbReference>
<accession>A0A1M5LN78</accession>
<feature type="transmembrane region" description="Helical" evidence="6">
    <location>
        <begin position="146"/>
        <end position="166"/>
    </location>
</feature>
<gene>
    <name evidence="7" type="ORF">SAMN05444003_0385</name>
</gene>
<keyword evidence="4 6" id="KW-1133">Transmembrane helix</keyword>
<evidence type="ECO:0000256" key="5">
    <source>
        <dbReference type="ARBA" id="ARBA00023136"/>
    </source>
</evidence>
<feature type="transmembrane region" description="Helical" evidence="6">
    <location>
        <begin position="117"/>
        <end position="140"/>
    </location>
</feature>
<keyword evidence="8" id="KW-1185">Reference proteome</keyword>
<evidence type="ECO:0000256" key="1">
    <source>
        <dbReference type="ARBA" id="ARBA00004651"/>
    </source>
</evidence>
<evidence type="ECO:0000256" key="6">
    <source>
        <dbReference type="SAM" id="Phobius"/>
    </source>
</evidence>
<keyword evidence="3 6" id="KW-0812">Transmembrane</keyword>
<evidence type="ECO:0000313" key="8">
    <source>
        <dbReference type="Proteomes" id="UP000184074"/>
    </source>
</evidence>
<dbReference type="AlphaFoldDB" id="A0A1M5LN78"/>
<dbReference type="OrthoDB" id="9804822at2"/>
<reference evidence="7 8" key="1">
    <citation type="submission" date="2016-11" db="EMBL/GenBank/DDBJ databases">
        <authorList>
            <person name="Jaros S."/>
            <person name="Januszkiewicz K."/>
            <person name="Wedrychowicz H."/>
        </authorList>
    </citation>
    <scope>NUCLEOTIDE SEQUENCE [LARGE SCALE GENOMIC DNA]</scope>
    <source>
        <strain evidence="7 8">DSM 28715</strain>
    </source>
</reference>
<feature type="transmembrane region" description="Helical" evidence="6">
    <location>
        <begin position="71"/>
        <end position="91"/>
    </location>
</feature>
<name>A0A1M5LN78_9RHOB</name>
<evidence type="ECO:0000256" key="4">
    <source>
        <dbReference type="ARBA" id="ARBA00022989"/>
    </source>
</evidence>
<sequence length="205" mass="21819">MTFALFLTIVGIHLAAAISPGPAFFVSIRMAATDGFQNAAALALGFGLGAAIWATAAMTGVAILFELVPALFTGLKLVGAAFLIFLALMMWRDASEPLQIASEDQPRKTKPIGAARLGLLTFLSNPKSAVFFGAVFIGLVPPETSFVWQAAIVAVIFFNETLWYLLVARLFSTARARHAYARAKSGIDRMFGFFLAGLGAKIALT</sequence>
<protein>
    <submittedName>
        <fullName evidence="7">Threonine/homoserine/homoserine lactone efflux protein</fullName>
    </submittedName>
</protein>
<dbReference type="RefSeq" id="WP_072898859.1">
    <property type="nucleotide sequence ID" value="NZ_FQXB01000001.1"/>
</dbReference>
<organism evidence="7 8">
    <name type="scientific">Cognatiyoonia sediminum</name>
    <dbReference type="NCBI Taxonomy" id="1508389"/>
    <lineage>
        <taxon>Bacteria</taxon>
        <taxon>Pseudomonadati</taxon>
        <taxon>Pseudomonadota</taxon>
        <taxon>Alphaproteobacteria</taxon>
        <taxon>Rhodobacterales</taxon>
        <taxon>Paracoccaceae</taxon>
        <taxon>Cognatiyoonia</taxon>
    </lineage>
</organism>
<proteinExistence type="predicted"/>
<feature type="transmembrane region" description="Helical" evidence="6">
    <location>
        <begin position="40"/>
        <end position="65"/>
    </location>
</feature>
<dbReference type="GO" id="GO:0005886">
    <property type="term" value="C:plasma membrane"/>
    <property type="evidence" value="ECO:0007669"/>
    <property type="project" value="UniProtKB-SubCell"/>
</dbReference>
<feature type="transmembrane region" description="Helical" evidence="6">
    <location>
        <begin position="6"/>
        <end position="28"/>
    </location>
</feature>
<dbReference type="EMBL" id="FQXB01000001">
    <property type="protein sequence ID" value="SHG66416.1"/>
    <property type="molecule type" value="Genomic_DNA"/>
</dbReference>